<reference evidence="6 7" key="1">
    <citation type="submission" date="2020-12" db="EMBL/GenBank/DDBJ databases">
        <title>Metabolic potential, ecology and presence of endohyphal bacteria is reflected in genomic diversity of Mucoromycotina.</title>
        <authorList>
            <person name="Muszewska A."/>
            <person name="Okrasinska A."/>
            <person name="Steczkiewicz K."/>
            <person name="Drgas O."/>
            <person name="Orlowska M."/>
            <person name="Perlinska-Lenart U."/>
            <person name="Aleksandrzak-Piekarczyk T."/>
            <person name="Szatraj K."/>
            <person name="Zielenkiewicz U."/>
            <person name="Pilsyk S."/>
            <person name="Malc E."/>
            <person name="Mieczkowski P."/>
            <person name="Kruszewska J.S."/>
            <person name="Biernat P."/>
            <person name="Pawlowska J."/>
        </authorList>
    </citation>
    <scope>NUCLEOTIDE SEQUENCE [LARGE SCALE GENOMIC DNA]</scope>
    <source>
        <strain evidence="6 7">CBS 142.35</strain>
    </source>
</reference>
<dbReference type="PROSITE" id="PS00720">
    <property type="entry name" value="RASGEF"/>
    <property type="match status" value="1"/>
</dbReference>
<feature type="compositionally biased region" description="Low complexity" evidence="3">
    <location>
        <begin position="569"/>
        <end position="585"/>
    </location>
</feature>
<feature type="region of interest" description="Disordered" evidence="3">
    <location>
        <begin position="277"/>
        <end position="355"/>
    </location>
</feature>
<feature type="region of interest" description="Disordered" evidence="3">
    <location>
        <begin position="782"/>
        <end position="807"/>
    </location>
</feature>
<feature type="compositionally biased region" description="Low complexity" evidence="3">
    <location>
        <begin position="373"/>
        <end position="398"/>
    </location>
</feature>
<dbReference type="InterPro" id="IPR008937">
    <property type="entry name" value="Ras-like_GEF"/>
</dbReference>
<gene>
    <name evidence="6" type="ORF">INT45_002539</name>
</gene>
<name>A0A8H7RYN5_9FUNG</name>
<protein>
    <submittedName>
        <fullName evidence="6">Uncharacterized protein</fullName>
    </submittedName>
</protein>
<dbReference type="InterPro" id="IPR019804">
    <property type="entry name" value="Ras_G-nucl-exch_fac_CS"/>
</dbReference>
<feature type="region of interest" description="Disordered" evidence="3">
    <location>
        <begin position="113"/>
        <end position="132"/>
    </location>
</feature>
<dbReference type="OrthoDB" id="546434at2759"/>
<keyword evidence="7" id="KW-1185">Reference proteome</keyword>
<dbReference type="Gene3D" id="1.10.840.10">
    <property type="entry name" value="Ras guanine-nucleotide exchange factors catalytic domain"/>
    <property type="match status" value="1"/>
</dbReference>
<dbReference type="PANTHER" id="PTHR23113:SF99">
    <property type="entry name" value="RASGEF DOMAIN-CONTAINING PROTEIN"/>
    <property type="match status" value="1"/>
</dbReference>
<dbReference type="CDD" id="cd06224">
    <property type="entry name" value="REM"/>
    <property type="match status" value="1"/>
</dbReference>
<evidence type="ECO:0000256" key="1">
    <source>
        <dbReference type="ARBA" id="ARBA00022658"/>
    </source>
</evidence>
<feature type="compositionally biased region" description="Basic and acidic residues" evidence="3">
    <location>
        <begin position="784"/>
        <end position="798"/>
    </location>
</feature>
<dbReference type="PROSITE" id="PS50009">
    <property type="entry name" value="RASGEF_CAT"/>
    <property type="match status" value="1"/>
</dbReference>
<feature type="region of interest" description="Disordered" evidence="3">
    <location>
        <begin position="1016"/>
        <end position="1038"/>
    </location>
</feature>
<dbReference type="SUPFAM" id="SSF48366">
    <property type="entry name" value="Ras GEF"/>
    <property type="match status" value="1"/>
</dbReference>
<evidence type="ECO:0000259" key="5">
    <source>
        <dbReference type="PROSITE" id="PS50212"/>
    </source>
</evidence>
<dbReference type="EMBL" id="JAEPRB010000173">
    <property type="protein sequence ID" value="KAG2219581.1"/>
    <property type="molecule type" value="Genomic_DNA"/>
</dbReference>
<dbReference type="InterPro" id="IPR000651">
    <property type="entry name" value="Ras-like_Gua-exchang_fac_N"/>
</dbReference>
<dbReference type="InterPro" id="IPR001895">
    <property type="entry name" value="RASGEF_cat_dom"/>
</dbReference>
<dbReference type="Pfam" id="PF00618">
    <property type="entry name" value="RasGEF_N"/>
    <property type="match status" value="1"/>
</dbReference>
<evidence type="ECO:0000259" key="4">
    <source>
        <dbReference type="PROSITE" id="PS50009"/>
    </source>
</evidence>
<feature type="compositionally biased region" description="Low complexity" evidence="3">
    <location>
        <begin position="306"/>
        <end position="329"/>
    </location>
</feature>
<dbReference type="SMART" id="SM00147">
    <property type="entry name" value="RasGEF"/>
    <property type="match status" value="1"/>
</dbReference>
<dbReference type="GO" id="GO:0005886">
    <property type="term" value="C:plasma membrane"/>
    <property type="evidence" value="ECO:0007669"/>
    <property type="project" value="TreeGrafter"/>
</dbReference>
<evidence type="ECO:0000256" key="3">
    <source>
        <dbReference type="SAM" id="MobiDB-lite"/>
    </source>
</evidence>
<accession>A0A8H7RYN5</accession>
<proteinExistence type="predicted"/>
<feature type="region of interest" description="Disordered" evidence="3">
    <location>
        <begin position="370"/>
        <end position="399"/>
    </location>
</feature>
<feature type="compositionally biased region" description="Low complexity" evidence="3">
    <location>
        <begin position="113"/>
        <end position="127"/>
    </location>
</feature>
<dbReference type="Proteomes" id="UP000646827">
    <property type="component" value="Unassembled WGS sequence"/>
</dbReference>
<dbReference type="GO" id="GO:0005085">
    <property type="term" value="F:guanyl-nucleotide exchange factor activity"/>
    <property type="evidence" value="ECO:0007669"/>
    <property type="project" value="UniProtKB-KW"/>
</dbReference>
<dbReference type="InterPro" id="IPR036964">
    <property type="entry name" value="RASGEF_cat_dom_sf"/>
</dbReference>
<dbReference type="Pfam" id="PF00617">
    <property type="entry name" value="RasGEF"/>
    <property type="match status" value="1"/>
</dbReference>
<comment type="caution">
    <text evidence="6">The sequence shown here is derived from an EMBL/GenBank/DDBJ whole genome shotgun (WGS) entry which is preliminary data.</text>
</comment>
<feature type="domain" description="Ras-GEF" evidence="4">
    <location>
        <begin position="1082"/>
        <end position="1350"/>
    </location>
</feature>
<keyword evidence="1 2" id="KW-0344">Guanine-nucleotide releasing factor</keyword>
<feature type="domain" description="N-terminal Ras-GEF" evidence="5">
    <location>
        <begin position="870"/>
        <end position="998"/>
    </location>
</feature>
<evidence type="ECO:0000256" key="2">
    <source>
        <dbReference type="PROSITE-ProRule" id="PRU00168"/>
    </source>
</evidence>
<sequence length="1393" mass="156873">MMTNNNISSSPLSEQQQLKSILDKLQLLNTDPPLFFAYFNDVDLVSRFVSAITIILTLTPRALRSSTHIDDSSHVILSLSNAASLLSFIVEARFFVNSNGGKQKITREPTMETTMMPKNNNSKSNSNGLSRTVGKAINNSSNRKHRQKVPATTALPEWSKKIAGTIKCETNAILSYVDSAKNAIQVSSSTLYNKIAAAGCFEEEYEGTSARSVHLALIAHTHRLVDAILAFNGSTTEGEWIARSKKHNDDTPHRQHQVVNGQLGTGTVFDVTYRRSEDLPKSNKQQQQHHGSNRSLKRKSVETAGSRFMRSISSSFRNSSSSSTKSPSLFDHETSPRSSKSSNISFGGSPLMNDENDLLSSRLTVKIKPEDNSSSISVQSRSTTSTSTTNTSSSSPKSAIRTFFGSASTIVRHGRDHQISPTSKKASIIPKVTKQLNHHNPSSQQNSTVNWRHLFTSTKNNNNENKGSKYENNNNSILMMDGDNSKNSSMSSNLDNHQLSFTTDHITETRKLYSPEQHRWSCGDNMKYSASEISKYNSNYSFYGINSRKLLSEQRKRERYAATLRLKENLNSNNKNNNSSSSNDNQQQIYPKTSTIFRQDTPNNDDGIDAMQLSSSIKTDSNPDSILVNNEKYVNNIMDQHSKAHQDYYYQTIHRRSLSDDDDELEMLTMGTYGPLTPISVLDSPTLLPCEPHSSSIASLELRQLSNEETVKDATNMSSKTIVEPSSLTEPPKAIVANSMEIKNSKYATISSTNTAMHIKDQQQYSSSTLLNKAMVLTESRTSLTEELRPSQHLEHQEPTPSYRSVGTIGKPNISSVFSRHHWSPHKITSSIQGDNKGHAKTLIPQQLHQRRNPIPFSTFDDDINNNPNRSPTETSLSINTFRDTLYRSLEMEIRANLDYVDTYLLSHQAFISSSRLFEKLEEIFQHNVCHEYGAASQRSIQLRVINVISRWIKLQYEDFRTDNNLLNRLYRFLNNNVQVAHLAEDLATIKNLLEIQNIQQEKRFFSTNTEASLPRMKSTESLERGSINNHSPRPYAAREFYTPGASTTSSSHAYSSSSTFKKGSINALALSSTSSALTSLDANDVAQYLTLADFNILKNITPYEYLKGTWRSNKAKSNHYNSNRGKDDNGNGALIDSKKGGYTKILTRRANMLSHWVLHEVCSPENSKQRRMIIRKLIHIAKLCIEWNNFHTGMIIVMGLQCPIIQRLENTWHALPSRDINTFNTLQKYLDVTNNMGFYRQSLATAKAPVVPFFPLILKDLTFFMDGNPTLSAPSPLMSQQRLEPLSTTQHPYPKLINFDKFRVLTQFVNTLMNYTTVNYWFACDLEHCPFLPHISITRPTSSSQLLTSDVPILDRVAELVEIKIRSVESCYEDSKCSNQWVSSTNIRKMGK</sequence>
<dbReference type="PROSITE" id="PS50212">
    <property type="entry name" value="RASGEF_NTER"/>
    <property type="match status" value="1"/>
</dbReference>
<dbReference type="PANTHER" id="PTHR23113">
    <property type="entry name" value="GUANINE NUCLEOTIDE EXCHANGE FACTOR"/>
    <property type="match status" value="1"/>
</dbReference>
<dbReference type="Gene3D" id="1.20.870.10">
    <property type="entry name" value="Son of sevenless (SoS) protein Chain: S domain 1"/>
    <property type="match status" value="1"/>
</dbReference>
<feature type="region of interest" description="Disordered" evidence="3">
    <location>
        <begin position="566"/>
        <end position="588"/>
    </location>
</feature>
<evidence type="ECO:0000313" key="6">
    <source>
        <dbReference type="EMBL" id="KAG2219581.1"/>
    </source>
</evidence>
<evidence type="ECO:0000313" key="7">
    <source>
        <dbReference type="Proteomes" id="UP000646827"/>
    </source>
</evidence>
<organism evidence="6 7">
    <name type="scientific">Circinella minor</name>
    <dbReference type="NCBI Taxonomy" id="1195481"/>
    <lineage>
        <taxon>Eukaryota</taxon>
        <taxon>Fungi</taxon>
        <taxon>Fungi incertae sedis</taxon>
        <taxon>Mucoromycota</taxon>
        <taxon>Mucoromycotina</taxon>
        <taxon>Mucoromycetes</taxon>
        <taxon>Mucorales</taxon>
        <taxon>Lichtheimiaceae</taxon>
        <taxon>Circinella</taxon>
    </lineage>
</organism>
<feature type="compositionally biased region" description="Low complexity" evidence="3">
    <location>
        <begin position="338"/>
        <end position="349"/>
    </location>
</feature>
<dbReference type="GO" id="GO:0007265">
    <property type="term" value="P:Ras protein signal transduction"/>
    <property type="evidence" value="ECO:0007669"/>
    <property type="project" value="TreeGrafter"/>
</dbReference>
<dbReference type="InterPro" id="IPR023578">
    <property type="entry name" value="Ras_GEF_dom_sf"/>
</dbReference>